<evidence type="ECO:0000313" key="5">
    <source>
        <dbReference type="Proteomes" id="UP000316291"/>
    </source>
</evidence>
<dbReference type="Proteomes" id="UP000316291">
    <property type="component" value="Unassembled WGS sequence"/>
</dbReference>
<dbReference type="SUPFAM" id="SSF48498">
    <property type="entry name" value="Tetracyclin repressor-like, C-terminal domain"/>
    <property type="match status" value="1"/>
</dbReference>
<protein>
    <submittedName>
        <fullName evidence="4">WHG domain-containing protein</fullName>
    </submittedName>
</protein>
<organism evidence="4 5">
    <name type="scientific">Bradyrhizobium huanghuaihaiense</name>
    <dbReference type="NCBI Taxonomy" id="990078"/>
    <lineage>
        <taxon>Bacteria</taxon>
        <taxon>Pseudomonadati</taxon>
        <taxon>Pseudomonadota</taxon>
        <taxon>Alphaproteobacteria</taxon>
        <taxon>Hyphomicrobiales</taxon>
        <taxon>Nitrobacteraceae</taxon>
        <taxon>Bradyrhizobium</taxon>
    </lineage>
</organism>
<dbReference type="Gene3D" id="1.10.357.10">
    <property type="entry name" value="Tetracycline Repressor, domain 2"/>
    <property type="match status" value="1"/>
</dbReference>
<gene>
    <name evidence="4" type="ORF">IQ16_03564</name>
</gene>
<proteinExistence type="predicted"/>
<dbReference type="AlphaFoldDB" id="A0A562RMX6"/>
<evidence type="ECO:0000256" key="2">
    <source>
        <dbReference type="ARBA" id="ARBA00023163"/>
    </source>
</evidence>
<name>A0A562RMX6_9BRAD</name>
<evidence type="ECO:0000259" key="3">
    <source>
        <dbReference type="Pfam" id="PF13305"/>
    </source>
</evidence>
<keyword evidence="5" id="KW-1185">Reference proteome</keyword>
<feature type="domain" description="HTH-type transcriptional regulator MT1864/Rv1816-like C-terminal" evidence="3">
    <location>
        <begin position="71"/>
        <end position="167"/>
    </location>
</feature>
<evidence type="ECO:0000256" key="1">
    <source>
        <dbReference type="ARBA" id="ARBA00023015"/>
    </source>
</evidence>
<keyword evidence="1" id="KW-0805">Transcription regulation</keyword>
<dbReference type="InterPro" id="IPR025996">
    <property type="entry name" value="MT1864/Rv1816-like_C"/>
</dbReference>
<dbReference type="Pfam" id="PF13305">
    <property type="entry name" value="TetR_C_33"/>
    <property type="match status" value="1"/>
</dbReference>
<dbReference type="InterPro" id="IPR036271">
    <property type="entry name" value="Tet_transcr_reg_TetR-rel_C_sf"/>
</dbReference>
<sequence length="187" mass="21401">MMDQDINVGHIFSTPWERKLANDIVADLERYSGEKRSSVEEMRRFLAVKGYRDLLNRLEAACENKRSLEALRAAAHAMRWYALERPAMFAATFRTPTTDTAEWRGALDRLRMFMTKILSECGLCETVADDALRILRSLVRGFVMHEVMDSFYDAPSYDDCYEGAIDVFIAGLPTLAARGPRQDRGRH</sequence>
<evidence type="ECO:0000313" key="4">
    <source>
        <dbReference type="EMBL" id="TWI70392.1"/>
    </source>
</evidence>
<keyword evidence="2" id="KW-0804">Transcription</keyword>
<dbReference type="EMBL" id="VLLA01000008">
    <property type="protein sequence ID" value="TWI70392.1"/>
    <property type="molecule type" value="Genomic_DNA"/>
</dbReference>
<comment type="caution">
    <text evidence="4">The sequence shown here is derived from an EMBL/GenBank/DDBJ whole genome shotgun (WGS) entry which is preliminary data.</text>
</comment>
<accession>A0A562RMX6</accession>
<reference evidence="4 5" key="1">
    <citation type="journal article" date="2015" name="Stand. Genomic Sci.">
        <title>Genomic Encyclopedia of Bacterial and Archaeal Type Strains, Phase III: the genomes of soil and plant-associated and newly described type strains.</title>
        <authorList>
            <person name="Whitman W.B."/>
            <person name="Woyke T."/>
            <person name="Klenk H.P."/>
            <person name="Zhou Y."/>
            <person name="Lilburn T.G."/>
            <person name="Beck B.J."/>
            <person name="De Vos P."/>
            <person name="Vandamme P."/>
            <person name="Eisen J.A."/>
            <person name="Garrity G."/>
            <person name="Hugenholtz P."/>
            <person name="Kyrpides N.C."/>
        </authorList>
    </citation>
    <scope>NUCLEOTIDE SEQUENCE [LARGE SCALE GENOMIC DNA]</scope>
    <source>
        <strain evidence="4 5">CGMCC 1.10948</strain>
    </source>
</reference>